<evidence type="ECO:0000259" key="1">
    <source>
        <dbReference type="Pfam" id="PF01636"/>
    </source>
</evidence>
<dbReference type="GO" id="GO:0005737">
    <property type="term" value="C:cytoplasm"/>
    <property type="evidence" value="ECO:0007669"/>
    <property type="project" value="TreeGrafter"/>
</dbReference>
<comment type="caution">
    <text evidence="2">The sequence shown here is derived from an EMBL/GenBank/DDBJ whole genome shotgun (WGS) entry which is preliminary data.</text>
</comment>
<dbReference type="InterPro" id="IPR011009">
    <property type="entry name" value="Kinase-like_dom_sf"/>
</dbReference>
<dbReference type="EMBL" id="PEIB01000021">
    <property type="protein sequence ID" value="RXJ72419.1"/>
    <property type="molecule type" value="Genomic_DNA"/>
</dbReference>
<accession>A0A4Q0YTE3</accession>
<dbReference type="PANTHER" id="PTHR22603:SF66">
    <property type="entry name" value="ETHANOLAMINE KINASE"/>
    <property type="match status" value="1"/>
</dbReference>
<dbReference type="GO" id="GO:0004305">
    <property type="term" value="F:ethanolamine kinase activity"/>
    <property type="evidence" value="ECO:0007669"/>
    <property type="project" value="TreeGrafter"/>
</dbReference>
<evidence type="ECO:0000313" key="3">
    <source>
        <dbReference type="Proteomes" id="UP000290287"/>
    </source>
</evidence>
<proteinExistence type="predicted"/>
<dbReference type="Pfam" id="PF01636">
    <property type="entry name" value="APH"/>
    <property type="match status" value="1"/>
</dbReference>
<name>A0A4Q0YTE3_9GAMM</name>
<feature type="domain" description="Aminoglycoside phosphotransferase" evidence="1">
    <location>
        <begin position="28"/>
        <end position="219"/>
    </location>
</feature>
<sequence>MNVTNGNTLSHDEAAVVELLRPYLSIRDVQPLAGGLTNRCLKLTDEHGKHYVWRPQSRASDLFNIDRNREYECLTIASKHKLTSKPLINHEQGLLVEWIEGSQPTQLDVERLLKLLHRLHQLPLPRQQFHPAKQGRDYFSNLSPESERFSRLKCVHDQCQQINCMGTGQRVFCHFDFGLYNLIETPENGLQIIDFEYAAAGDPLLDIVFFCRANELDVMRVMNDYCELNNQREHEKWAGLVPNYELLSDYLSLLWFELGYQLYGLPIYEDNAKMILTELEGRLCMGKAAY</sequence>
<protein>
    <recommendedName>
        <fullName evidence="1">Aminoglycoside phosphotransferase domain-containing protein</fullName>
    </recommendedName>
</protein>
<dbReference type="AlphaFoldDB" id="A0A4Q0YTE3"/>
<reference evidence="2 3" key="1">
    <citation type="submission" date="2017-10" db="EMBL/GenBank/DDBJ databases">
        <title>Nyctiphanis sp. nov., isolated from the stomach of the euphausiid Nyctiphanes simplex (Hansen, 1911) in the Gulf of California.</title>
        <authorList>
            <person name="Gomez-Gil B."/>
            <person name="Aguilar-Mendez M."/>
            <person name="Lopez-Cortes A."/>
            <person name="Gomez-Gutierrez J."/>
            <person name="Roque A."/>
            <person name="Lang E."/>
            <person name="Gonzalez-Castillo A."/>
        </authorList>
    </citation>
    <scope>NUCLEOTIDE SEQUENCE [LARGE SCALE GENOMIC DNA]</scope>
    <source>
        <strain evidence="2 3">CAIM 600</strain>
    </source>
</reference>
<dbReference type="InterPro" id="IPR002575">
    <property type="entry name" value="Aminoglycoside_PTrfase"/>
</dbReference>
<dbReference type="PANTHER" id="PTHR22603">
    <property type="entry name" value="CHOLINE/ETHANOALAMINE KINASE"/>
    <property type="match status" value="1"/>
</dbReference>
<dbReference type="Gene3D" id="3.30.200.20">
    <property type="entry name" value="Phosphorylase Kinase, domain 1"/>
    <property type="match status" value="1"/>
</dbReference>
<organism evidence="2 3">
    <name type="scientific">Veronia nyctiphanis</name>
    <dbReference type="NCBI Taxonomy" id="1278244"/>
    <lineage>
        <taxon>Bacteria</taxon>
        <taxon>Pseudomonadati</taxon>
        <taxon>Pseudomonadota</taxon>
        <taxon>Gammaproteobacteria</taxon>
        <taxon>Vibrionales</taxon>
        <taxon>Vibrionaceae</taxon>
        <taxon>Veronia</taxon>
    </lineage>
</organism>
<evidence type="ECO:0000313" key="2">
    <source>
        <dbReference type="EMBL" id="RXJ72419.1"/>
    </source>
</evidence>
<keyword evidence="3" id="KW-1185">Reference proteome</keyword>
<dbReference type="SUPFAM" id="SSF56112">
    <property type="entry name" value="Protein kinase-like (PK-like)"/>
    <property type="match status" value="1"/>
</dbReference>
<dbReference type="Gene3D" id="3.90.1200.10">
    <property type="match status" value="1"/>
</dbReference>
<gene>
    <name evidence="2" type="ORF">CS022_15880</name>
</gene>
<dbReference type="Proteomes" id="UP000290287">
    <property type="component" value="Unassembled WGS sequence"/>
</dbReference>
<dbReference type="GO" id="GO:0006646">
    <property type="term" value="P:phosphatidylethanolamine biosynthetic process"/>
    <property type="evidence" value="ECO:0007669"/>
    <property type="project" value="TreeGrafter"/>
</dbReference>